<evidence type="ECO:0000256" key="1">
    <source>
        <dbReference type="SAM" id="Phobius"/>
    </source>
</evidence>
<gene>
    <name evidence="2" type="ORF">CLV32_3531</name>
</gene>
<dbReference type="OrthoDB" id="675847at2"/>
<accession>A0A4R6IGE1</accession>
<comment type="caution">
    <text evidence="2">The sequence shown here is derived from an EMBL/GenBank/DDBJ whole genome shotgun (WGS) entry which is preliminary data.</text>
</comment>
<feature type="transmembrane region" description="Helical" evidence="1">
    <location>
        <begin position="92"/>
        <end position="114"/>
    </location>
</feature>
<name>A0A4R6IGE1_9SPHI</name>
<feature type="transmembrane region" description="Helical" evidence="1">
    <location>
        <begin position="59"/>
        <end position="80"/>
    </location>
</feature>
<protein>
    <submittedName>
        <fullName evidence="2">Uncharacterized protein</fullName>
    </submittedName>
</protein>
<keyword evidence="1" id="KW-0472">Membrane</keyword>
<dbReference type="RefSeq" id="WP_133557760.1">
    <property type="nucleotide sequence ID" value="NZ_SNWM01000004.1"/>
</dbReference>
<feature type="transmembrane region" description="Helical" evidence="1">
    <location>
        <begin position="6"/>
        <end position="24"/>
    </location>
</feature>
<feature type="transmembrane region" description="Helical" evidence="1">
    <location>
        <begin position="126"/>
        <end position="144"/>
    </location>
</feature>
<organism evidence="2 3">
    <name type="scientific">Pedobacter duraquae</name>
    <dbReference type="NCBI Taxonomy" id="425511"/>
    <lineage>
        <taxon>Bacteria</taxon>
        <taxon>Pseudomonadati</taxon>
        <taxon>Bacteroidota</taxon>
        <taxon>Sphingobacteriia</taxon>
        <taxon>Sphingobacteriales</taxon>
        <taxon>Sphingobacteriaceae</taxon>
        <taxon>Pedobacter</taxon>
    </lineage>
</organism>
<keyword evidence="1" id="KW-1133">Transmembrane helix</keyword>
<dbReference type="EMBL" id="SNWM01000004">
    <property type="protein sequence ID" value="TDO20896.1"/>
    <property type="molecule type" value="Genomic_DNA"/>
</dbReference>
<sequence>MEHLPIYIYLTFGATAILGIWLFFKATQYSKPFLFGLLGWIAVQSTLAIAGFYNNTLTTTARFPLLVIPPILLLVSLFITKNGRAFLDSLDLPTLTIFHMIRIPVELVLFWLFVRGAVPEAMTFHGRNLDILSGISAPVIYYFGFIKKTLNNPVMIGWNLICLALLLNVVSTAILSLPARFTQFGFGQPNIALGYFPFVLLPAVLVPLVMFATVAGIKQLLKK</sequence>
<reference evidence="2 3" key="1">
    <citation type="submission" date="2019-03" db="EMBL/GenBank/DDBJ databases">
        <title>Genomic Encyclopedia of Archaeal and Bacterial Type Strains, Phase II (KMG-II): from individual species to whole genera.</title>
        <authorList>
            <person name="Goeker M."/>
        </authorList>
    </citation>
    <scope>NUCLEOTIDE SEQUENCE [LARGE SCALE GENOMIC DNA]</scope>
    <source>
        <strain evidence="2 3">DSM 19034</strain>
    </source>
</reference>
<feature type="transmembrane region" description="Helical" evidence="1">
    <location>
        <begin position="33"/>
        <end position="53"/>
    </location>
</feature>
<dbReference type="AlphaFoldDB" id="A0A4R6IGE1"/>
<evidence type="ECO:0000313" key="3">
    <source>
        <dbReference type="Proteomes" id="UP000295499"/>
    </source>
</evidence>
<proteinExistence type="predicted"/>
<keyword evidence="1" id="KW-0812">Transmembrane</keyword>
<keyword evidence="3" id="KW-1185">Reference proteome</keyword>
<dbReference type="Proteomes" id="UP000295499">
    <property type="component" value="Unassembled WGS sequence"/>
</dbReference>
<feature type="transmembrane region" description="Helical" evidence="1">
    <location>
        <begin position="156"/>
        <end position="175"/>
    </location>
</feature>
<feature type="transmembrane region" description="Helical" evidence="1">
    <location>
        <begin position="195"/>
        <end position="217"/>
    </location>
</feature>
<evidence type="ECO:0000313" key="2">
    <source>
        <dbReference type="EMBL" id="TDO20896.1"/>
    </source>
</evidence>